<proteinExistence type="predicted"/>
<dbReference type="Gene3D" id="1.25.40.390">
    <property type="match status" value="1"/>
</dbReference>
<gene>
    <name evidence="1" type="ORF">EZS27_003236</name>
</gene>
<comment type="caution">
    <text evidence="1">The sequence shown here is derived from an EMBL/GenBank/DDBJ whole genome shotgun (WGS) entry which is preliminary data.</text>
</comment>
<dbReference type="PROSITE" id="PS51257">
    <property type="entry name" value="PROKAR_LIPOPROTEIN"/>
    <property type="match status" value="1"/>
</dbReference>
<dbReference type="EMBL" id="SNRY01000049">
    <property type="protein sequence ID" value="KAA6349325.1"/>
    <property type="molecule type" value="Genomic_DNA"/>
</dbReference>
<dbReference type="InterPro" id="IPR024302">
    <property type="entry name" value="SusD-like"/>
</dbReference>
<reference evidence="1" key="1">
    <citation type="submission" date="2019-03" db="EMBL/GenBank/DDBJ databases">
        <title>Single cell metagenomics reveals metabolic interactions within the superorganism composed of flagellate Streblomastix strix and complex community of Bacteroidetes bacteria on its surface.</title>
        <authorList>
            <person name="Treitli S.C."/>
            <person name="Kolisko M."/>
            <person name="Husnik F."/>
            <person name="Keeling P."/>
            <person name="Hampl V."/>
        </authorList>
    </citation>
    <scope>NUCLEOTIDE SEQUENCE</scope>
    <source>
        <strain evidence="1">STM</strain>
    </source>
</reference>
<dbReference type="Pfam" id="PF12741">
    <property type="entry name" value="SusD-like"/>
    <property type="match status" value="1"/>
</dbReference>
<dbReference type="SUPFAM" id="SSF48452">
    <property type="entry name" value="TPR-like"/>
    <property type="match status" value="1"/>
</dbReference>
<sequence length="524" mass="58403">MLRNKSISKILLFVVAMLGMYACTSNFDEINRDPYGVDNEELGREGYNVGASLIGMQSFVIPTQEHLHQFHEVLAGCSFGGYTAVTPEWTAKFSTYNPPQDWIKAPFNDVISGIYPYYEQMHAVTDEPIALALAKLLRVASMHRITDTFGPIPYSQMSAAGGSAGGNSLTAPYDSQEVVYKQMIKELDEVIELFTENSLAVSYPEYDKVYAGNVINWAKFANSLKLRIAMRMSYIDPVLAKKTAEETVSHSIGVITANEGNAFLKVNTNPFELQVVQWGDDRTGADITSYMNGYKDPRREKYFKLSTFTTPGITNGYHGLRSGVDISSKVRSMEYSMPIVNVSDPIMWMNAAEVTFLRAEGALRGWTMGGTAEDLYNQAITLSFAQHGASEVTAYLNDETSVPANYVDPLGTYTYNGAQSSITIKWDETASFETNLERIITQKWIAIFPLGNEAWAEFRRTGYPQLMPVVLNKSGGTVSTEKMIRRLSYPDTEYSENSENIYNAVQMLNGPDTGGTNLWWDAKK</sequence>
<name>A0A5J4SVT8_9ZZZZ</name>
<dbReference type="InterPro" id="IPR011990">
    <property type="entry name" value="TPR-like_helical_dom_sf"/>
</dbReference>
<evidence type="ECO:0008006" key="2">
    <source>
        <dbReference type="Google" id="ProtNLM"/>
    </source>
</evidence>
<evidence type="ECO:0000313" key="1">
    <source>
        <dbReference type="EMBL" id="KAA6349325.1"/>
    </source>
</evidence>
<dbReference type="AlphaFoldDB" id="A0A5J4SVT8"/>
<accession>A0A5J4SVT8</accession>
<protein>
    <recommendedName>
        <fullName evidence="2">SusD/RagB family nutrient-binding outer membrane lipoprotein</fullName>
    </recommendedName>
</protein>
<organism evidence="1">
    <name type="scientific">termite gut metagenome</name>
    <dbReference type="NCBI Taxonomy" id="433724"/>
    <lineage>
        <taxon>unclassified sequences</taxon>
        <taxon>metagenomes</taxon>
        <taxon>organismal metagenomes</taxon>
    </lineage>
</organism>